<dbReference type="EMBL" id="BARW01005451">
    <property type="protein sequence ID" value="GAI79503.1"/>
    <property type="molecule type" value="Genomic_DNA"/>
</dbReference>
<protein>
    <recommendedName>
        <fullName evidence="2">TonB-dependent receptor plug domain-containing protein</fullName>
    </recommendedName>
</protein>
<dbReference type="Gene3D" id="2.60.40.1120">
    <property type="entry name" value="Carboxypeptidase-like, regulatory domain"/>
    <property type="match status" value="1"/>
</dbReference>
<proteinExistence type="predicted"/>
<evidence type="ECO:0000313" key="1">
    <source>
        <dbReference type="EMBL" id="GAI79503.1"/>
    </source>
</evidence>
<reference evidence="1" key="1">
    <citation type="journal article" date="2014" name="Front. Microbiol.">
        <title>High frequency of phylogenetically diverse reductive dehalogenase-homologous genes in deep subseafloor sedimentary metagenomes.</title>
        <authorList>
            <person name="Kawai M."/>
            <person name="Futagami T."/>
            <person name="Toyoda A."/>
            <person name="Takaki Y."/>
            <person name="Nishi S."/>
            <person name="Hori S."/>
            <person name="Arai W."/>
            <person name="Tsubouchi T."/>
            <person name="Morono Y."/>
            <person name="Uchiyama I."/>
            <person name="Ito T."/>
            <person name="Fujiyama A."/>
            <person name="Inagaki F."/>
            <person name="Takami H."/>
        </authorList>
    </citation>
    <scope>NUCLEOTIDE SEQUENCE</scope>
    <source>
        <strain evidence="1">Expedition CK06-06</strain>
    </source>
</reference>
<evidence type="ECO:0008006" key="2">
    <source>
        <dbReference type="Google" id="ProtNLM"/>
    </source>
</evidence>
<sequence length="109" mass="12112">MKTKTSQKRKGNPLIIAFLFVLLLSLAYASVAYSQDTLSYKSYTGKILDSESRKPIVFANVVLKGTNIGTVTNADGEFLIKVPADRNIEELEITHIGYWSTTIELAELK</sequence>
<accession>X1RFW5</accession>
<organism evidence="1">
    <name type="scientific">marine sediment metagenome</name>
    <dbReference type="NCBI Taxonomy" id="412755"/>
    <lineage>
        <taxon>unclassified sequences</taxon>
        <taxon>metagenomes</taxon>
        <taxon>ecological metagenomes</taxon>
    </lineage>
</organism>
<feature type="non-terminal residue" evidence="1">
    <location>
        <position position="109"/>
    </location>
</feature>
<gene>
    <name evidence="1" type="ORF">S12H4_11869</name>
</gene>
<name>X1RFW5_9ZZZZ</name>
<dbReference type="Pfam" id="PF13715">
    <property type="entry name" value="CarbopepD_reg_2"/>
    <property type="match status" value="1"/>
</dbReference>
<dbReference type="SUPFAM" id="SSF49464">
    <property type="entry name" value="Carboxypeptidase regulatory domain-like"/>
    <property type="match status" value="1"/>
</dbReference>
<comment type="caution">
    <text evidence="1">The sequence shown here is derived from an EMBL/GenBank/DDBJ whole genome shotgun (WGS) entry which is preliminary data.</text>
</comment>
<dbReference type="InterPro" id="IPR008969">
    <property type="entry name" value="CarboxyPept-like_regulatory"/>
</dbReference>
<dbReference type="AlphaFoldDB" id="X1RFW5"/>